<accession>A0ACC3DWM9</accession>
<protein>
    <submittedName>
        <fullName evidence="1">Uncharacterized protein</fullName>
    </submittedName>
</protein>
<gene>
    <name evidence="1" type="ORF">LTS18_011340</name>
</gene>
<keyword evidence="2" id="KW-1185">Reference proteome</keyword>
<reference evidence="1" key="1">
    <citation type="submission" date="2024-09" db="EMBL/GenBank/DDBJ databases">
        <title>Black Yeasts Isolated from many extreme environments.</title>
        <authorList>
            <person name="Coleine C."/>
            <person name="Stajich J.E."/>
            <person name="Selbmann L."/>
        </authorList>
    </citation>
    <scope>NUCLEOTIDE SEQUENCE</scope>
    <source>
        <strain evidence="1">CCFEE 5737</strain>
    </source>
</reference>
<dbReference type="Proteomes" id="UP001186974">
    <property type="component" value="Unassembled WGS sequence"/>
</dbReference>
<proteinExistence type="predicted"/>
<evidence type="ECO:0000313" key="2">
    <source>
        <dbReference type="Proteomes" id="UP001186974"/>
    </source>
</evidence>
<evidence type="ECO:0000313" key="1">
    <source>
        <dbReference type="EMBL" id="KAK3080977.1"/>
    </source>
</evidence>
<organism evidence="1 2">
    <name type="scientific">Coniosporium uncinatum</name>
    <dbReference type="NCBI Taxonomy" id="93489"/>
    <lineage>
        <taxon>Eukaryota</taxon>
        <taxon>Fungi</taxon>
        <taxon>Dikarya</taxon>
        <taxon>Ascomycota</taxon>
        <taxon>Pezizomycotina</taxon>
        <taxon>Dothideomycetes</taxon>
        <taxon>Dothideomycetes incertae sedis</taxon>
        <taxon>Coniosporium</taxon>
    </lineage>
</organism>
<feature type="non-terminal residue" evidence="1">
    <location>
        <position position="1"/>
    </location>
</feature>
<comment type="caution">
    <text evidence="1">The sequence shown here is derived from an EMBL/GenBank/DDBJ whole genome shotgun (WGS) entry which is preliminary data.</text>
</comment>
<sequence length="398" mass="45078">DGVKWVVKIPRSGHPKAYDDTIARALKSEAHTVRLIGRETTTLVPEVIAFDPSLENSLHCPYILMGFIEGKALGEVWHDKVSALSDVEERRSTNPKDIAKAILQLNKFTFTEGGRPEYSNGGRLMRIGAARQFDMHAIMEGTDQDKDTESLPWAYSGPFKDQFSYLLSLRNKKCQRPSDGAWEQGMDKLLRLFASWIPFDGLDDGINVPVSKHPFLLAHPDFDLRNILVDPATGHMTALVDWDNVCAVPRAQGNTCYPRWLTRDWDVTHYARQKNHGDTPANEIPPSDSPAELQNLRDQCEVLLQEAYEEIGGKGNIKRACRNTLMIDNLETAADDPCAHPYIMKTIMQKIKGVVWEEDLDDRVHLYDVAMNLAEGDLDEDVLCLLKKGFKHCYRMRE</sequence>
<dbReference type="EMBL" id="JAWDJW010000327">
    <property type="protein sequence ID" value="KAK3080977.1"/>
    <property type="molecule type" value="Genomic_DNA"/>
</dbReference>
<name>A0ACC3DWM9_9PEZI</name>